<comment type="caution">
    <text evidence="1">The sequence shown here is derived from an EMBL/GenBank/DDBJ whole genome shotgun (WGS) entry which is preliminary data.</text>
</comment>
<keyword evidence="2" id="KW-1185">Reference proteome</keyword>
<evidence type="ECO:0000313" key="1">
    <source>
        <dbReference type="EMBL" id="MBM6498090.1"/>
    </source>
</evidence>
<reference evidence="1 2" key="1">
    <citation type="submission" date="2021-02" db="EMBL/GenBank/DDBJ databases">
        <authorList>
            <person name="Jung H.S."/>
            <person name="Chun B.H."/>
            <person name="Jeon C.O."/>
        </authorList>
    </citation>
    <scope>NUCLEOTIDE SEQUENCE [LARGE SCALE GENOMIC DNA]</scope>
    <source>
        <strain evidence="1 2">LMG 25203</strain>
    </source>
</reference>
<protein>
    <submittedName>
        <fullName evidence="1">Crp/Fnr family transcriptional regulator</fullName>
    </submittedName>
</protein>
<proteinExistence type="predicted"/>
<evidence type="ECO:0000313" key="2">
    <source>
        <dbReference type="Proteomes" id="UP000759529"/>
    </source>
</evidence>
<accession>A0ABS2CT28</accession>
<dbReference type="InterPro" id="IPR014710">
    <property type="entry name" value="RmlC-like_jellyroll"/>
</dbReference>
<organism evidence="1 2">
    <name type="scientific">Flavobacterium macrobrachii</name>
    <dbReference type="NCBI Taxonomy" id="591204"/>
    <lineage>
        <taxon>Bacteria</taxon>
        <taxon>Pseudomonadati</taxon>
        <taxon>Bacteroidota</taxon>
        <taxon>Flavobacteriia</taxon>
        <taxon>Flavobacteriales</taxon>
        <taxon>Flavobacteriaceae</taxon>
        <taxon>Flavobacterium</taxon>
    </lineage>
</organism>
<dbReference type="SUPFAM" id="SSF51206">
    <property type="entry name" value="cAMP-binding domain-like"/>
    <property type="match status" value="1"/>
</dbReference>
<gene>
    <name evidence="1" type="ORF">H9X54_002085</name>
</gene>
<name>A0ABS2CT28_9FLAO</name>
<dbReference type="Proteomes" id="UP000759529">
    <property type="component" value="Unassembled WGS sequence"/>
</dbReference>
<dbReference type="InterPro" id="IPR018490">
    <property type="entry name" value="cNMP-bd_dom_sf"/>
</dbReference>
<dbReference type="EMBL" id="JACSOD020000382">
    <property type="protein sequence ID" value="MBM6498090.1"/>
    <property type="molecule type" value="Genomic_DNA"/>
</dbReference>
<dbReference type="RefSeq" id="WP_187657926.1">
    <property type="nucleotide sequence ID" value="NZ_JACSOD020000382.1"/>
</dbReference>
<sequence>MTEAFQAYLESIKVICPQVTDVELDYIVSGLTISCLKAKQIYISANTIQKEIGFVYSGLLRGYYIDNYGNQISIKFIRENEFAALFSAFIAQQPSKYYFQCIEPSIIVNIPYQHIQNGYEKFPIMERYGRLVAEEVLKVLQKRIESFLFETAEQRYLKFMDDYPDLAKRVSISNLSIFLGIERQSLTSIRKKIDLKLVKEPNKLSKI</sequence>
<dbReference type="Gene3D" id="2.60.120.10">
    <property type="entry name" value="Jelly Rolls"/>
    <property type="match status" value="1"/>
</dbReference>